<comment type="caution">
    <text evidence="1">The sequence shown here is derived from an EMBL/GenBank/DDBJ whole genome shotgun (WGS) entry which is preliminary data.</text>
</comment>
<name>A0A085YYM0_9FLAO</name>
<dbReference type="Proteomes" id="UP000028703">
    <property type="component" value="Unassembled WGS sequence"/>
</dbReference>
<dbReference type="STRING" id="421531.IX38_20785"/>
<evidence type="ECO:0000313" key="1">
    <source>
        <dbReference type="EMBL" id="KFE97283.1"/>
    </source>
</evidence>
<proteinExistence type="predicted"/>
<accession>A0A085YYM0</accession>
<dbReference type="EMBL" id="JPRO01000026">
    <property type="protein sequence ID" value="KFE97283.1"/>
    <property type="molecule type" value="Genomic_DNA"/>
</dbReference>
<sequence length="60" mass="7305">MNKKFKEKNKLPLTLKYMECFRVNNPKIEDIYKNDYIVCKEYQTDFLMKAKPVKSLTRLL</sequence>
<reference evidence="1 2" key="1">
    <citation type="submission" date="2014-07" db="EMBL/GenBank/DDBJ databases">
        <title>Genome of Chryseobacterium luteum DSM 18605.</title>
        <authorList>
            <person name="Stropko S.J."/>
            <person name="Pipes S.E."/>
            <person name="Newman J.D."/>
        </authorList>
    </citation>
    <scope>NUCLEOTIDE SEQUENCE [LARGE SCALE GENOMIC DNA]</scope>
    <source>
        <strain evidence="1 2">DSM 18605</strain>
    </source>
</reference>
<evidence type="ECO:0000313" key="2">
    <source>
        <dbReference type="Proteomes" id="UP000028703"/>
    </source>
</evidence>
<dbReference type="AlphaFoldDB" id="A0A085YYM0"/>
<protein>
    <submittedName>
        <fullName evidence="1">Uncharacterized protein</fullName>
    </submittedName>
</protein>
<keyword evidence="2" id="KW-1185">Reference proteome</keyword>
<gene>
    <name evidence="1" type="ORF">IX38_20785</name>
</gene>
<organism evidence="1 2">
    <name type="scientific">Chryseobacterium luteum</name>
    <dbReference type="NCBI Taxonomy" id="421531"/>
    <lineage>
        <taxon>Bacteria</taxon>
        <taxon>Pseudomonadati</taxon>
        <taxon>Bacteroidota</taxon>
        <taxon>Flavobacteriia</taxon>
        <taxon>Flavobacteriales</taxon>
        <taxon>Weeksellaceae</taxon>
        <taxon>Chryseobacterium group</taxon>
        <taxon>Chryseobacterium</taxon>
    </lineage>
</organism>